<gene>
    <name evidence="2" type="ORF">SAMEA4475696_01360</name>
</gene>
<evidence type="ECO:0000313" key="2">
    <source>
        <dbReference type="EMBL" id="SNV21852.1"/>
    </source>
</evidence>
<dbReference type="AlphaFoldDB" id="A0A239VIC4"/>
<organism evidence="2 3">
    <name type="scientific">Dermatophilus congolensis</name>
    <dbReference type="NCBI Taxonomy" id="1863"/>
    <lineage>
        <taxon>Bacteria</taxon>
        <taxon>Bacillati</taxon>
        <taxon>Actinomycetota</taxon>
        <taxon>Actinomycetes</taxon>
        <taxon>Micrococcales</taxon>
        <taxon>Dermatophilaceae</taxon>
        <taxon>Dermatophilus</taxon>
    </lineage>
</organism>
<evidence type="ECO:0000259" key="1">
    <source>
        <dbReference type="Pfam" id="PF12706"/>
    </source>
</evidence>
<evidence type="ECO:0000313" key="3">
    <source>
        <dbReference type="Proteomes" id="UP000242637"/>
    </source>
</evidence>
<dbReference type="InterPro" id="IPR036866">
    <property type="entry name" value="RibonucZ/Hydroxyglut_hydro"/>
</dbReference>
<accession>A0A239VIC4</accession>
<dbReference type="Gene3D" id="3.60.15.10">
    <property type="entry name" value="Ribonuclease Z/Hydroxyacylglutathione hydrolase-like"/>
    <property type="match status" value="1"/>
</dbReference>
<dbReference type="PANTHER" id="PTHR46018:SF4">
    <property type="entry name" value="METALLO-HYDROLASE YHFI-RELATED"/>
    <property type="match status" value="1"/>
</dbReference>
<dbReference type="CDD" id="cd07716">
    <property type="entry name" value="RNaseZ_short-form-like_MBL-fold"/>
    <property type="match status" value="1"/>
</dbReference>
<dbReference type="PANTHER" id="PTHR46018">
    <property type="entry name" value="ZINC PHOSPHODIESTERASE ELAC PROTEIN 1"/>
    <property type="match status" value="1"/>
</dbReference>
<sequence length="256" mass="28145">MFVTAVGNSGSYPGPQSAASCYLVQAEHHGRTWNIVLDLGSGSLGYLQRYVEPADLDAVLLTHLHPDHCLDICPLYVLLSHHPTHRRDNPMPVHAPPGAAERLARAYHVDETETLTDRYTFTDLIDRTPITIGPFHITPIRMRHPVTTFGFRIEADGATFAYTGDTDTTPNLTPLLRNADLVLADSAFIEGRDTVPGIHMHGRAVAQAALTAGGVKRLVLTHIPAWNDPEICRAQAATLWPNVELCHPGQRFTVTR</sequence>
<dbReference type="InterPro" id="IPR001279">
    <property type="entry name" value="Metallo-B-lactamas"/>
</dbReference>
<proteinExistence type="predicted"/>
<dbReference type="GO" id="GO:0042781">
    <property type="term" value="F:3'-tRNA processing endoribonuclease activity"/>
    <property type="evidence" value="ECO:0007669"/>
    <property type="project" value="TreeGrafter"/>
</dbReference>
<name>A0A239VIC4_9MICO</name>
<reference evidence="2 3" key="1">
    <citation type="submission" date="2017-06" db="EMBL/GenBank/DDBJ databases">
        <authorList>
            <consortium name="Pathogen Informatics"/>
        </authorList>
    </citation>
    <scope>NUCLEOTIDE SEQUENCE [LARGE SCALE GENOMIC DNA]</scope>
    <source>
        <strain evidence="2 3">NCTC13039</strain>
    </source>
</reference>
<dbReference type="RefSeq" id="WP_028327889.1">
    <property type="nucleotide sequence ID" value="NZ_JAAFNI010000001.1"/>
</dbReference>
<dbReference type="SUPFAM" id="SSF56281">
    <property type="entry name" value="Metallo-hydrolase/oxidoreductase"/>
    <property type="match status" value="1"/>
</dbReference>
<dbReference type="OrthoDB" id="9800940at2"/>
<feature type="domain" description="Metallo-beta-lactamase" evidence="1">
    <location>
        <begin position="52"/>
        <end position="223"/>
    </location>
</feature>
<dbReference type="Pfam" id="PF12706">
    <property type="entry name" value="Lactamase_B_2"/>
    <property type="match status" value="1"/>
</dbReference>
<protein>
    <submittedName>
        <fullName evidence="2">Ribonuclease Z</fullName>
    </submittedName>
</protein>
<dbReference type="STRING" id="1121387.GCA_000429885_01949"/>
<dbReference type="KEGG" id="dco:SAMEA4475696_1360"/>
<dbReference type="GeneID" id="63459581"/>
<keyword evidence="3" id="KW-1185">Reference proteome</keyword>
<dbReference type="EMBL" id="LT906453">
    <property type="protein sequence ID" value="SNV21852.1"/>
    <property type="molecule type" value="Genomic_DNA"/>
</dbReference>
<dbReference type="Proteomes" id="UP000242637">
    <property type="component" value="Chromosome 1"/>
</dbReference>